<evidence type="ECO:0000313" key="10">
    <source>
        <dbReference type="EMBL" id="MBE1507602.1"/>
    </source>
</evidence>
<evidence type="ECO:0000256" key="8">
    <source>
        <dbReference type="SAM" id="Phobius"/>
    </source>
</evidence>
<accession>A0ABR9IWK5</accession>
<keyword evidence="5" id="KW-0547">Nucleotide-binding</keyword>
<dbReference type="PANTHER" id="PTHR41523">
    <property type="entry name" value="TWO-COMPONENT SYSTEM SENSOR PROTEIN"/>
    <property type="match status" value="1"/>
</dbReference>
<dbReference type="Gene3D" id="3.30.450.20">
    <property type="entry name" value="PAS domain"/>
    <property type="match status" value="3"/>
</dbReference>
<dbReference type="InterPro" id="IPR036890">
    <property type="entry name" value="HATPase_C_sf"/>
</dbReference>
<dbReference type="Proteomes" id="UP000620262">
    <property type="component" value="Unassembled WGS sequence"/>
</dbReference>
<dbReference type="EC" id="2.7.13.3" evidence="2"/>
<dbReference type="PROSITE" id="PS50109">
    <property type="entry name" value="HIS_KIN"/>
    <property type="match status" value="1"/>
</dbReference>
<keyword evidence="8" id="KW-1133">Transmembrane helix</keyword>
<feature type="transmembrane region" description="Helical" evidence="8">
    <location>
        <begin position="282"/>
        <end position="302"/>
    </location>
</feature>
<evidence type="ECO:0000259" key="9">
    <source>
        <dbReference type="PROSITE" id="PS50109"/>
    </source>
</evidence>
<dbReference type="EMBL" id="JADBEC010000002">
    <property type="protein sequence ID" value="MBE1507602.1"/>
    <property type="molecule type" value="Genomic_DNA"/>
</dbReference>
<name>A0ABR9IWK5_RHIVS</name>
<dbReference type="GO" id="GO:0016301">
    <property type="term" value="F:kinase activity"/>
    <property type="evidence" value="ECO:0007669"/>
    <property type="project" value="UniProtKB-KW"/>
</dbReference>
<evidence type="ECO:0000256" key="3">
    <source>
        <dbReference type="ARBA" id="ARBA00022553"/>
    </source>
</evidence>
<keyword evidence="7" id="KW-0067">ATP-binding</keyword>
<dbReference type="InterPro" id="IPR003594">
    <property type="entry name" value="HATPase_dom"/>
</dbReference>
<keyword evidence="8" id="KW-0812">Transmembrane</keyword>
<proteinExistence type="predicted"/>
<dbReference type="Pfam" id="PF22588">
    <property type="entry name" value="dCache_1_like"/>
    <property type="match status" value="1"/>
</dbReference>
<evidence type="ECO:0000256" key="7">
    <source>
        <dbReference type="ARBA" id="ARBA00022840"/>
    </source>
</evidence>
<evidence type="ECO:0000256" key="1">
    <source>
        <dbReference type="ARBA" id="ARBA00000085"/>
    </source>
</evidence>
<keyword evidence="8" id="KW-0472">Membrane</keyword>
<dbReference type="Pfam" id="PF02518">
    <property type="entry name" value="HATPase_c"/>
    <property type="match status" value="1"/>
</dbReference>
<keyword evidence="4" id="KW-0808">Transferase</keyword>
<dbReference type="InterPro" id="IPR011495">
    <property type="entry name" value="Sig_transdc_His_kin_sub2_dim/P"/>
</dbReference>
<dbReference type="SMART" id="SM00387">
    <property type="entry name" value="HATPase_c"/>
    <property type="match status" value="1"/>
</dbReference>
<dbReference type="CDD" id="cd12915">
    <property type="entry name" value="PDC2_DGC_like"/>
    <property type="match status" value="1"/>
</dbReference>
<dbReference type="RefSeq" id="WP_192731329.1">
    <property type="nucleotide sequence ID" value="NZ_BAAAVL010000002.1"/>
</dbReference>
<comment type="catalytic activity">
    <reaction evidence="1">
        <text>ATP + protein L-histidine = ADP + protein N-phospho-L-histidine.</text>
        <dbReference type="EC" id="2.7.13.3"/>
    </reaction>
</comment>
<keyword evidence="3" id="KW-0597">Phosphoprotein</keyword>
<evidence type="ECO:0000256" key="5">
    <source>
        <dbReference type="ARBA" id="ARBA00022741"/>
    </source>
</evidence>
<organism evidence="10 11">
    <name type="scientific">Rhizobium viscosum</name>
    <name type="common">Arthrobacter viscosus</name>
    <dbReference type="NCBI Taxonomy" id="1673"/>
    <lineage>
        <taxon>Bacteria</taxon>
        <taxon>Pseudomonadati</taxon>
        <taxon>Pseudomonadota</taxon>
        <taxon>Alphaproteobacteria</taxon>
        <taxon>Hyphomicrobiales</taxon>
        <taxon>Rhizobiaceae</taxon>
        <taxon>Rhizobium/Agrobacterium group</taxon>
        <taxon>Rhizobium</taxon>
    </lineage>
</organism>
<dbReference type="Gene3D" id="3.30.565.10">
    <property type="entry name" value="Histidine kinase-like ATPase, C-terminal domain"/>
    <property type="match status" value="1"/>
</dbReference>
<dbReference type="SUPFAM" id="SSF55874">
    <property type="entry name" value="ATPase domain of HSP90 chaperone/DNA topoisomerase II/histidine kinase"/>
    <property type="match status" value="1"/>
</dbReference>
<feature type="domain" description="Histidine kinase" evidence="9">
    <location>
        <begin position="328"/>
        <end position="510"/>
    </location>
</feature>
<keyword evidence="6 10" id="KW-0418">Kinase</keyword>
<dbReference type="InterPro" id="IPR005467">
    <property type="entry name" value="His_kinase_dom"/>
</dbReference>
<dbReference type="InterPro" id="IPR054327">
    <property type="entry name" value="His-kinase-like_sensor"/>
</dbReference>
<dbReference type="PANTHER" id="PTHR41523:SF8">
    <property type="entry name" value="ETHYLENE RESPONSE SENSOR PROTEIN"/>
    <property type="match status" value="1"/>
</dbReference>
<protein>
    <recommendedName>
        <fullName evidence="2">histidine kinase</fullName>
        <ecNumber evidence="2">2.7.13.3</ecNumber>
    </recommendedName>
</protein>
<evidence type="ECO:0000256" key="6">
    <source>
        <dbReference type="ARBA" id="ARBA00022777"/>
    </source>
</evidence>
<feature type="transmembrane region" description="Helical" evidence="8">
    <location>
        <begin position="12"/>
        <end position="33"/>
    </location>
</feature>
<sequence length="511" mass="56226">MGLTKGFTIVGRAAIAAIVSMFLALSLVLGFWLHSSYLSAVRRGEDQVTATAKIVAANAIWINSLARQTLHRMDDAFGTAEASSEGERIRRFNAATAELPTTATAYVVAADGTLLYSTDRESSPADIVDQSFFRRLANGAEDYTSAMTVMRNTDRHVFLSAARIERNDKFEAVAILAFDVGMLRSIWDAASLGPSSTVSFLRRDGKMIARYPEPKVAVDLGNYVLFTDYMRKATSGSYVSVSPVDQMKRLVAYRIVERTPFVAIASADTAAILQPFWTDVSIAALIVLLALCAAVVGGLKILRLAHADARHTAELAEALRTNQVLMREIHHRVKNNLQTVMALIRLQGLRPETVQRVNERIVAMSAVHEQMYGFDQFSSVTARQFVPNLVRTLVGLHDREIKLTFEIDDIRIDADKATPFALLLNELLTNSMKYAFVGRTDGHIRIRLLQRPDGKVLLEVADDGVGYEPVATDTGMGSRLIKSFVGQMDGTYSTERARGTIFTALLSIAAR</sequence>
<dbReference type="Pfam" id="PF07568">
    <property type="entry name" value="HisKA_2"/>
    <property type="match status" value="1"/>
</dbReference>
<evidence type="ECO:0000256" key="4">
    <source>
        <dbReference type="ARBA" id="ARBA00022679"/>
    </source>
</evidence>
<keyword evidence="11" id="KW-1185">Reference proteome</keyword>
<evidence type="ECO:0000313" key="11">
    <source>
        <dbReference type="Proteomes" id="UP000620262"/>
    </source>
</evidence>
<evidence type="ECO:0000256" key="2">
    <source>
        <dbReference type="ARBA" id="ARBA00012438"/>
    </source>
</evidence>
<reference evidence="10 11" key="1">
    <citation type="submission" date="2020-10" db="EMBL/GenBank/DDBJ databases">
        <title>Sequencing the genomes of 1000 actinobacteria strains.</title>
        <authorList>
            <person name="Klenk H.-P."/>
        </authorList>
    </citation>
    <scope>NUCLEOTIDE SEQUENCE [LARGE SCALE GENOMIC DNA]</scope>
    <source>
        <strain evidence="10 11">DSM 7307</strain>
    </source>
</reference>
<comment type="caution">
    <text evidence="10">The sequence shown here is derived from an EMBL/GenBank/DDBJ whole genome shotgun (WGS) entry which is preliminary data.</text>
</comment>
<gene>
    <name evidence="10" type="ORF">H4W29_004847</name>
</gene>